<protein>
    <recommendedName>
        <fullName evidence="3">ATP-binding protein</fullName>
    </recommendedName>
</protein>
<reference evidence="1 2" key="1">
    <citation type="submission" date="2018-05" db="EMBL/GenBank/DDBJ databases">
        <title>Complete genome sequence of sponge-derived Streptomyces sp. HNM0039.</title>
        <authorList>
            <person name="Huang X."/>
            <person name="Zhou S."/>
        </authorList>
    </citation>
    <scope>NUCLEOTIDE SEQUENCE [LARGE SCALE GENOMIC DNA]</scope>
    <source>
        <strain evidence="1 2">HNM0039</strain>
    </source>
</reference>
<dbReference type="KEGG" id="stir:DDW44_30550"/>
<evidence type="ECO:0000313" key="2">
    <source>
        <dbReference type="Proteomes" id="UP000244900"/>
    </source>
</evidence>
<name>A0A2S1T1Y5_9ACTN</name>
<gene>
    <name evidence="1" type="ORF">DDW44_30550</name>
</gene>
<dbReference type="Proteomes" id="UP000244900">
    <property type="component" value="Chromosome"/>
</dbReference>
<evidence type="ECO:0000313" key="1">
    <source>
        <dbReference type="EMBL" id="AWI32660.1"/>
    </source>
</evidence>
<evidence type="ECO:0008006" key="3">
    <source>
        <dbReference type="Google" id="ProtNLM"/>
    </source>
</evidence>
<sequence>MTTTPEHWTPPDGRRFEPWLTLPKGPSFLLKRPALPNGLAVTRRTRFPVPANGTAAIQARTVIRPVLMLMLGIGELAETLTRRIETCLSELVAVAYTHTSDDHLLCSVWTDAEHAFLSVEHDQPLPQDDDSTMYLHVVRALADDYGTHVSEGTHQTWVALRRP</sequence>
<dbReference type="OrthoDB" id="10018752at2"/>
<keyword evidence="2" id="KW-1185">Reference proteome</keyword>
<dbReference type="InterPro" id="IPR036890">
    <property type="entry name" value="HATPase_C_sf"/>
</dbReference>
<organism evidence="1 2">
    <name type="scientific">Streptomyces tirandamycinicus</name>
    <dbReference type="NCBI Taxonomy" id="2174846"/>
    <lineage>
        <taxon>Bacteria</taxon>
        <taxon>Bacillati</taxon>
        <taxon>Actinomycetota</taxon>
        <taxon>Actinomycetes</taxon>
        <taxon>Kitasatosporales</taxon>
        <taxon>Streptomycetaceae</taxon>
        <taxon>Streptomyces</taxon>
    </lineage>
</organism>
<dbReference type="EMBL" id="CP029188">
    <property type="protein sequence ID" value="AWI32660.1"/>
    <property type="molecule type" value="Genomic_DNA"/>
</dbReference>
<dbReference type="RefSeq" id="WP_108908528.1">
    <property type="nucleotide sequence ID" value="NZ_CP029188.1"/>
</dbReference>
<dbReference type="AlphaFoldDB" id="A0A2S1T1Y5"/>
<accession>A0A2S1T1Y5</accession>
<proteinExistence type="predicted"/>
<dbReference type="Gene3D" id="3.30.565.10">
    <property type="entry name" value="Histidine kinase-like ATPase, C-terminal domain"/>
    <property type="match status" value="1"/>
</dbReference>